<evidence type="ECO:0000313" key="1">
    <source>
        <dbReference type="EMBL" id="SFU81949.1"/>
    </source>
</evidence>
<evidence type="ECO:0000313" key="2">
    <source>
        <dbReference type="Proteomes" id="UP000199391"/>
    </source>
</evidence>
<protein>
    <submittedName>
        <fullName evidence="1">Uncharacterized protein</fullName>
    </submittedName>
</protein>
<dbReference type="AlphaFoldDB" id="A0A1I7J9S8"/>
<name>A0A1I7J9S8_9BURK</name>
<reference evidence="2" key="1">
    <citation type="submission" date="2016-10" db="EMBL/GenBank/DDBJ databases">
        <authorList>
            <person name="Varghese N."/>
            <person name="Submissions S."/>
        </authorList>
    </citation>
    <scope>NUCLEOTIDE SEQUENCE [LARGE SCALE GENOMIC DNA]</scope>
    <source>
        <strain evidence="2">CGMCC 1.11014</strain>
    </source>
</reference>
<sequence>MRIKLSFPLGRDRYWHQQMYPTAAALVAALQARRFQAYVDLIMVRDQKRKVVKLQVQ</sequence>
<dbReference type="Proteomes" id="UP000199391">
    <property type="component" value="Unassembled WGS sequence"/>
</dbReference>
<gene>
    <name evidence="1" type="ORF">SAMN05216552_1010189</name>
</gene>
<dbReference type="RefSeq" id="WP_177307170.1">
    <property type="nucleotide sequence ID" value="NZ_FPBO01000010.1"/>
</dbReference>
<dbReference type="EMBL" id="FPBO01000010">
    <property type="protein sequence ID" value="SFU81949.1"/>
    <property type="molecule type" value="Genomic_DNA"/>
</dbReference>
<organism evidence="1 2">
    <name type="scientific">Pseudoduganella namucuonensis</name>
    <dbReference type="NCBI Taxonomy" id="1035707"/>
    <lineage>
        <taxon>Bacteria</taxon>
        <taxon>Pseudomonadati</taxon>
        <taxon>Pseudomonadota</taxon>
        <taxon>Betaproteobacteria</taxon>
        <taxon>Burkholderiales</taxon>
        <taxon>Oxalobacteraceae</taxon>
        <taxon>Telluria group</taxon>
        <taxon>Pseudoduganella</taxon>
    </lineage>
</organism>
<proteinExistence type="predicted"/>
<dbReference type="STRING" id="1035707.SAMN05216552_1010189"/>
<keyword evidence="2" id="KW-1185">Reference proteome</keyword>
<accession>A0A1I7J9S8</accession>